<dbReference type="GO" id="GO:0009650">
    <property type="term" value="P:UV protection"/>
    <property type="evidence" value="ECO:0007669"/>
    <property type="project" value="UniProtKB-ARBA"/>
</dbReference>
<evidence type="ECO:0000313" key="17">
    <source>
        <dbReference type="Proteomes" id="UP001153620"/>
    </source>
</evidence>
<dbReference type="NCBIfam" id="TIGR00591">
    <property type="entry name" value="phr2"/>
    <property type="match status" value="1"/>
</dbReference>
<evidence type="ECO:0000256" key="2">
    <source>
        <dbReference type="ARBA" id="ARBA00006409"/>
    </source>
</evidence>
<reference evidence="16" key="2">
    <citation type="submission" date="2022-10" db="EMBL/GenBank/DDBJ databases">
        <authorList>
            <consortium name="ENA_rothamsted_submissions"/>
            <consortium name="culmorum"/>
            <person name="King R."/>
        </authorList>
    </citation>
    <scope>NUCLEOTIDE SEQUENCE</scope>
</reference>
<keyword evidence="6" id="KW-0227">DNA damage</keyword>
<dbReference type="SUPFAM" id="SSF52425">
    <property type="entry name" value="Cryptochrome/photolyase, N-terminal domain"/>
    <property type="match status" value="1"/>
</dbReference>
<dbReference type="InterPro" id="IPR006050">
    <property type="entry name" value="DNA_photolyase_N"/>
</dbReference>
<evidence type="ECO:0000256" key="4">
    <source>
        <dbReference type="ARBA" id="ARBA00014046"/>
    </source>
</evidence>
<organism evidence="16 17">
    <name type="scientific">Chironomus riparius</name>
    <dbReference type="NCBI Taxonomy" id="315576"/>
    <lineage>
        <taxon>Eukaryota</taxon>
        <taxon>Metazoa</taxon>
        <taxon>Ecdysozoa</taxon>
        <taxon>Arthropoda</taxon>
        <taxon>Hexapoda</taxon>
        <taxon>Insecta</taxon>
        <taxon>Pterygota</taxon>
        <taxon>Neoptera</taxon>
        <taxon>Endopterygota</taxon>
        <taxon>Diptera</taxon>
        <taxon>Nematocera</taxon>
        <taxon>Chironomoidea</taxon>
        <taxon>Chironomidae</taxon>
        <taxon>Chironominae</taxon>
        <taxon>Chironomus</taxon>
    </lineage>
</organism>
<evidence type="ECO:0000256" key="11">
    <source>
        <dbReference type="ARBA" id="ARBA00031671"/>
    </source>
</evidence>
<proteinExistence type="inferred from homology"/>
<dbReference type="Proteomes" id="UP001153620">
    <property type="component" value="Chromosome 1"/>
</dbReference>
<name>A0A9N9RRI6_9DIPT</name>
<dbReference type="AlphaFoldDB" id="A0A9N9RRI6"/>
<comment type="similarity">
    <text evidence="2">Belongs to the DNA photolyase class-2 family.</text>
</comment>
<keyword evidence="5" id="KW-0285">Flavoprotein</keyword>
<keyword evidence="8" id="KW-0238">DNA-binding</keyword>
<evidence type="ECO:0000256" key="14">
    <source>
        <dbReference type="ARBA" id="ARBA00083107"/>
    </source>
</evidence>
<evidence type="ECO:0000256" key="5">
    <source>
        <dbReference type="ARBA" id="ARBA00022630"/>
    </source>
</evidence>
<evidence type="ECO:0000259" key="15">
    <source>
        <dbReference type="PROSITE" id="PS51645"/>
    </source>
</evidence>
<dbReference type="FunFam" id="1.10.579.10:FF:000002">
    <property type="entry name" value="Deoxyribodipyrimidine photolyase"/>
    <property type="match status" value="1"/>
</dbReference>
<dbReference type="InterPro" id="IPR008148">
    <property type="entry name" value="DNA_photolyase_2"/>
</dbReference>
<evidence type="ECO:0000256" key="3">
    <source>
        <dbReference type="ARBA" id="ARBA00013149"/>
    </source>
</evidence>
<keyword evidence="17" id="KW-1185">Reference proteome</keyword>
<sequence>MSTVLFRKVYLFKFTSTIMKRFLTSDEPSTSKKAKTEDFLEEIQNNRLKTAESIVEFKFNKKRIKILNKYDEVPESNSEGGICYWMARDQRVQDNWAMLFTQKLALKNKLPMHVVFCLTDKFMDATLRHYKFMLDGLEEVSLDLKKLSINFHLLIGEHKKEIPKFVKDFKIGALVCDFSPLRIHREWVEKIKKELPSKVPFIQVDAHNIVPIWIASDKQEYAARTIRNKINSKLGDYLTEFPPVIKHPYKPEDSLRPEPIDWEELLESLKIDRSVEPVDWIKPGYKNSIEMLESFIMKRLKHFGDKRNDPTLSVLSNLSPYFHYGQIAVQRSIIEVKKYKSSASASVDAFCEEAIVRRELSDNFCFYNPNYDNLKGITDWAMKTLNDHRKDKRDYVYTRKEFEEAKTHDDLWNSAQIQMTKEGKMHGFLRMYWAKKILEWTASPEEGLETAIYLNDRFNLDGRDPNGFVGCMWSIGGIHDQGWGERKIFGKIRFMNYDGCKRKFDIKKFIARYGGVVHHKKK</sequence>
<dbReference type="InterPro" id="IPR032673">
    <property type="entry name" value="DNA_photolyase_2_CS"/>
</dbReference>
<dbReference type="FunFam" id="3.40.50.620:FF:000110">
    <property type="entry name" value="Deoxyribodipyrimidine photolyase"/>
    <property type="match status" value="1"/>
</dbReference>
<evidence type="ECO:0000256" key="1">
    <source>
        <dbReference type="ARBA" id="ARBA00001974"/>
    </source>
</evidence>
<dbReference type="InterPro" id="IPR036134">
    <property type="entry name" value="Crypto/Photolyase_FAD-like_sf"/>
</dbReference>
<dbReference type="InterPro" id="IPR052219">
    <property type="entry name" value="Photolyase_Class-2"/>
</dbReference>
<reference evidence="16" key="1">
    <citation type="submission" date="2022-01" db="EMBL/GenBank/DDBJ databases">
        <authorList>
            <person name="King R."/>
        </authorList>
    </citation>
    <scope>NUCLEOTIDE SEQUENCE</scope>
</reference>
<evidence type="ECO:0000313" key="16">
    <source>
        <dbReference type="EMBL" id="CAG9801410.1"/>
    </source>
</evidence>
<dbReference type="InterPro" id="IPR036155">
    <property type="entry name" value="Crypto/Photolyase_N_sf"/>
</dbReference>
<keyword evidence="10" id="KW-0456">Lyase</keyword>
<accession>A0A9N9RRI6</accession>
<dbReference type="PROSITE" id="PS01084">
    <property type="entry name" value="DNA_PHOTOLYASES_2_2"/>
    <property type="match status" value="1"/>
</dbReference>
<dbReference type="Gene3D" id="3.40.50.620">
    <property type="entry name" value="HUPs"/>
    <property type="match status" value="1"/>
</dbReference>
<evidence type="ECO:0000256" key="6">
    <source>
        <dbReference type="ARBA" id="ARBA00022763"/>
    </source>
</evidence>
<keyword evidence="9" id="KW-0234">DNA repair</keyword>
<dbReference type="EC" id="4.1.99.3" evidence="3"/>
<evidence type="ECO:0000256" key="7">
    <source>
        <dbReference type="ARBA" id="ARBA00022827"/>
    </source>
</evidence>
<evidence type="ECO:0000256" key="12">
    <source>
        <dbReference type="ARBA" id="ARBA00033999"/>
    </source>
</evidence>
<dbReference type="InterPro" id="IPR014729">
    <property type="entry name" value="Rossmann-like_a/b/a_fold"/>
</dbReference>
<dbReference type="PANTHER" id="PTHR10211:SF0">
    <property type="entry name" value="DEOXYRIBODIPYRIMIDINE PHOTO-LYASE"/>
    <property type="match status" value="1"/>
</dbReference>
<dbReference type="EMBL" id="OU895877">
    <property type="protein sequence ID" value="CAG9801410.1"/>
    <property type="molecule type" value="Genomic_DNA"/>
</dbReference>
<dbReference type="FunFam" id="1.25.40.80:FF:000004">
    <property type="entry name" value="Deoxyribodipyrimidine photolyase"/>
    <property type="match status" value="1"/>
</dbReference>
<comment type="cofactor">
    <cofactor evidence="1">
        <name>FAD</name>
        <dbReference type="ChEBI" id="CHEBI:57692"/>
    </cofactor>
</comment>
<dbReference type="PROSITE" id="PS01083">
    <property type="entry name" value="DNA_PHOTOLYASES_2_1"/>
    <property type="match status" value="1"/>
</dbReference>
<dbReference type="Gene3D" id="1.10.579.10">
    <property type="entry name" value="DNA Cyclobutane Dipyrimidine Photolyase, subunit A, domain 3"/>
    <property type="match status" value="1"/>
</dbReference>
<dbReference type="Gene3D" id="1.25.40.80">
    <property type="match status" value="1"/>
</dbReference>
<dbReference type="GO" id="GO:0003677">
    <property type="term" value="F:DNA binding"/>
    <property type="evidence" value="ECO:0007669"/>
    <property type="project" value="UniProtKB-KW"/>
</dbReference>
<dbReference type="GO" id="GO:0003904">
    <property type="term" value="F:deoxyribodipyrimidine photo-lyase activity"/>
    <property type="evidence" value="ECO:0007669"/>
    <property type="project" value="UniProtKB-EC"/>
</dbReference>
<dbReference type="GO" id="GO:0000719">
    <property type="term" value="P:photoreactive repair"/>
    <property type="evidence" value="ECO:0007669"/>
    <property type="project" value="TreeGrafter"/>
</dbReference>
<keyword evidence="7" id="KW-0274">FAD</keyword>
<dbReference type="SUPFAM" id="SSF48173">
    <property type="entry name" value="Cryptochrome/photolyase FAD-binding domain"/>
    <property type="match status" value="1"/>
</dbReference>
<protein>
    <recommendedName>
        <fullName evidence="4">Deoxyribodipyrimidine photo-lyase</fullName>
        <ecNumber evidence="3">4.1.99.3</ecNumber>
    </recommendedName>
    <alternativeName>
        <fullName evidence="11">DNA photolyase</fullName>
    </alternativeName>
    <alternativeName>
        <fullName evidence="14">Photoreactivating enzyme</fullName>
    </alternativeName>
</protein>
<evidence type="ECO:0000256" key="10">
    <source>
        <dbReference type="ARBA" id="ARBA00023239"/>
    </source>
</evidence>
<dbReference type="OrthoDB" id="496749at2759"/>
<dbReference type="PROSITE" id="PS51645">
    <property type="entry name" value="PHR_CRY_ALPHA_BETA"/>
    <property type="match status" value="1"/>
</dbReference>
<gene>
    <name evidence="16" type="ORF">CHIRRI_LOCUS4338</name>
</gene>
<evidence type="ECO:0000256" key="8">
    <source>
        <dbReference type="ARBA" id="ARBA00023125"/>
    </source>
</evidence>
<comment type="function">
    <text evidence="13">Involved in repair of UV radiation-induced DNA damage. Catalyzes the light-dependent monomerization (300-600 nm) of cyclobutyl pyrimidine dimers (in cis-syn configuration), which are formed between adjacent bases on the same DNA strand upon exposure to ultraviolet radiation.</text>
</comment>
<evidence type="ECO:0000256" key="13">
    <source>
        <dbReference type="ARBA" id="ARBA00059220"/>
    </source>
</evidence>
<evidence type="ECO:0000256" key="9">
    <source>
        <dbReference type="ARBA" id="ARBA00023204"/>
    </source>
</evidence>
<comment type="catalytic activity">
    <reaction evidence="12">
        <text>cyclobutadipyrimidine (in DNA) = 2 pyrimidine residues (in DNA).</text>
        <dbReference type="EC" id="4.1.99.3"/>
    </reaction>
</comment>
<dbReference type="Pfam" id="PF00875">
    <property type="entry name" value="DNA_photolyase"/>
    <property type="match status" value="1"/>
</dbReference>
<feature type="domain" description="Photolyase/cryptochrome alpha/beta" evidence="15">
    <location>
        <begin position="80"/>
        <end position="212"/>
    </location>
</feature>
<dbReference type="PANTHER" id="PTHR10211">
    <property type="entry name" value="DEOXYRIBODIPYRIMIDINE PHOTOLYASE"/>
    <property type="match status" value="1"/>
</dbReference>